<dbReference type="InterPro" id="IPR042099">
    <property type="entry name" value="ANL_N_sf"/>
</dbReference>
<evidence type="ECO:0000259" key="1">
    <source>
        <dbReference type="Pfam" id="PF00501"/>
    </source>
</evidence>
<dbReference type="InterPro" id="IPR050237">
    <property type="entry name" value="ATP-dep_AMP-bd_enzyme"/>
</dbReference>
<dbReference type="Proteomes" id="UP001336020">
    <property type="component" value="Unassembled WGS sequence"/>
</dbReference>
<keyword evidence="4" id="KW-1185">Reference proteome</keyword>
<name>A0ABU7LGZ8_9NOCA</name>
<dbReference type="PANTHER" id="PTHR43767:SF1">
    <property type="entry name" value="NONRIBOSOMAL PEPTIDE SYNTHASE PES1 (EUROFUNG)-RELATED"/>
    <property type="match status" value="1"/>
</dbReference>
<dbReference type="InterPro" id="IPR000873">
    <property type="entry name" value="AMP-dep_synth/lig_dom"/>
</dbReference>
<dbReference type="InterPro" id="IPR020845">
    <property type="entry name" value="AMP-binding_CS"/>
</dbReference>
<organism evidence="3 4">
    <name type="scientific">Rhodococcus artemisiae</name>
    <dbReference type="NCBI Taxonomy" id="714159"/>
    <lineage>
        <taxon>Bacteria</taxon>
        <taxon>Bacillati</taxon>
        <taxon>Actinomycetota</taxon>
        <taxon>Actinomycetes</taxon>
        <taxon>Mycobacteriales</taxon>
        <taxon>Nocardiaceae</taxon>
        <taxon>Rhodococcus</taxon>
    </lineage>
</organism>
<dbReference type="GO" id="GO:0004467">
    <property type="term" value="F:long-chain fatty acid-CoA ligase activity"/>
    <property type="evidence" value="ECO:0007669"/>
    <property type="project" value="UniProtKB-EC"/>
</dbReference>
<feature type="domain" description="AMP-binding enzyme C-terminal" evidence="2">
    <location>
        <begin position="426"/>
        <end position="501"/>
    </location>
</feature>
<dbReference type="InterPro" id="IPR025110">
    <property type="entry name" value="AMP-bd_C"/>
</dbReference>
<reference evidence="3 4" key="1">
    <citation type="submission" date="2023-07" db="EMBL/GenBank/DDBJ databases">
        <authorList>
            <person name="Girao M."/>
            <person name="Carvalho M.F."/>
        </authorList>
    </citation>
    <scope>NUCLEOTIDE SEQUENCE [LARGE SCALE GENOMIC DNA]</scope>
    <source>
        <strain evidence="3 4">YIM65754</strain>
    </source>
</reference>
<accession>A0ABU7LGZ8</accession>
<evidence type="ECO:0000313" key="4">
    <source>
        <dbReference type="Proteomes" id="UP001336020"/>
    </source>
</evidence>
<dbReference type="Gene3D" id="3.40.50.12780">
    <property type="entry name" value="N-terminal domain of ligase-like"/>
    <property type="match status" value="1"/>
</dbReference>
<dbReference type="NCBIfam" id="NF004837">
    <property type="entry name" value="PRK06187.1"/>
    <property type="match status" value="1"/>
</dbReference>
<sequence length="519" mass="55790">MSAPHSPTLVSRLEHWAKTVPDSPAVQYLDRAHTWSEWHDRVRRLAGALASAGIGAGDTVAFIDKNNLACVEVTYAASALGAADAIPNFRLAGDELAFILRDSNAKILFVGAEFTDVIASIREHLGTVTKVIVVGGDNDEFEAFLASGDPRHPLPDVSPDTTALLLYSSGTTGRPKGVQLTHRNLSAHAEAMLSILPFRDQDCLLVAMPLFHVGGTCYAIIGIHDGRRCIFTREADAPSLFGGITAGANVAFLVPPVISGVLAAGDKAIAALSRLKRITYGAAPMPLPLLRAALAAWPDSEFVQVYGMTELAGVITALMPDVHRDPSQEHRMASAGTPIPGVEMRIVDPVGNTDVPVGSVGELWWRSAQTTPGYLGRPDATAETIVEGGWLRSGDMGRADEGGFVFIEDRLKDMIITGGENVYCPEVERVLVEHPAVAEVAVIGVPDEKWGETVKAVVVLAADEKADEDELIDYTRTRLAKFKCPNSIDIVGDLPRNPTGKILKRSLREPYWDGRERSI</sequence>
<dbReference type="PROSITE" id="PS00455">
    <property type="entry name" value="AMP_BINDING"/>
    <property type="match status" value="1"/>
</dbReference>
<gene>
    <name evidence="3" type="ORF">Q7514_25215</name>
</gene>
<dbReference type="Gene3D" id="3.30.300.30">
    <property type="match status" value="1"/>
</dbReference>
<dbReference type="Pfam" id="PF00501">
    <property type="entry name" value="AMP-binding"/>
    <property type="match status" value="1"/>
</dbReference>
<feature type="domain" description="AMP-dependent synthetase/ligase" evidence="1">
    <location>
        <begin position="13"/>
        <end position="375"/>
    </location>
</feature>
<proteinExistence type="predicted"/>
<dbReference type="Pfam" id="PF13193">
    <property type="entry name" value="AMP-binding_C"/>
    <property type="match status" value="1"/>
</dbReference>
<dbReference type="SUPFAM" id="SSF56801">
    <property type="entry name" value="Acetyl-CoA synthetase-like"/>
    <property type="match status" value="1"/>
</dbReference>
<evidence type="ECO:0000313" key="3">
    <source>
        <dbReference type="EMBL" id="MEE2060825.1"/>
    </source>
</evidence>
<dbReference type="InterPro" id="IPR045851">
    <property type="entry name" value="AMP-bd_C_sf"/>
</dbReference>
<dbReference type="PANTHER" id="PTHR43767">
    <property type="entry name" value="LONG-CHAIN-FATTY-ACID--COA LIGASE"/>
    <property type="match status" value="1"/>
</dbReference>
<evidence type="ECO:0000259" key="2">
    <source>
        <dbReference type="Pfam" id="PF13193"/>
    </source>
</evidence>
<dbReference type="EMBL" id="JAUTXY010000014">
    <property type="protein sequence ID" value="MEE2060825.1"/>
    <property type="molecule type" value="Genomic_DNA"/>
</dbReference>
<keyword evidence="3" id="KW-0436">Ligase</keyword>
<dbReference type="EC" id="6.2.1.3" evidence="3"/>
<protein>
    <submittedName>
        <fullName evidence="3">Long-chain-fatty-acid--CoA ligase</fullName>
        <ecNumber evidence="3">6.2.1.3</ecNumber>
    </submittedName>
</protein>
<dbReference type="RefSeq" id="WP_330136000.1">
    <property type="nucleotide sequence ID" value="NZ_JAUTXY010000014.1"/>
</dbReference>
<comment type="caution">
    <text evidence="3">The sequence shown here is derived from an EMBL/GenBank/DDBJ whole genome shotgun (WGS) entry which is preliminary data.</text>
</comment>